<dbReference type="Pfam" id="PF01527">
    <property type="entry name" value="HTH_Tnp_1"/>
    <property type="match status" value="1"/>
</dbReference>
<dbReference type="EMBL" id="SPQU01000024">
    <property type="protein sequence ID" value="TFV30971.1"/>
    <property type="molecule type" value="Genomic_DNA"/>
</dbReference>
<proteinExistence type="predicted"/>
<comment type="caution">
    <text evidence="1">The sequence shown here is derived from an EMBL/GenBank/DDBJ whole genome shotgun (WGS) entry which is preliminary data.</text>
</comment>
<dbReference type="NCBIfam" id="NF047595">
    <property type="entry name" value="IS66_ISRel24_TnpA"/>
    <property type="match status" value="1"/>
</dbReference>
<dbReference type="GO" id="GO:0003677">
    <property type="term" value="F:DNA binding"/>
    <property type="evidence" value="ECO:0007669"/>
    <property type="project" value="InterPro"/>
</dbReference>
<reference evidence="1 2" key="1">
    <citation type="submission" date="2019-03" db="EMBL/GenBank/DDBJ databases">
        <title>Bradyrhizobium strains diversity isolated from Chamaecrista fasciculata.</title>
        <authorList>
            <person name="Urquiaga M.C.O."/>
            <person name="Hungria M."/>
            <person name="Delamuta J.R.M."/>
        </authorList>
    </citation>
    <scope>NUCLEOTIDE SEQUENCE [LARGE SCALE GENOMIC DNA]</scope>
    <source>
        <strain evidence="1 2">CNPSo 3424</strain>
    </source>
</reference>
<dbReference type="PANTHER" id="PTHR37936:SF3">
    <property type="entry name" value="TRANSPOSASE INSC FOR INSERTION ELEMENT IS2A-RELATED"/>
    <property type="match status" value="1"/>
</dbReference>
<dbReference type="Proteomes" id="UP000298225">
    <property type="component" value="Unassembled WGS sequence"/>
</dbReference>
<dbReference type="GO" id="GO:0006313">
    <property type="term" value="P:DNA transposition"/>
    <property type="evidence" value="ECO:0007669"/>
    <property type="project" value="InterPro"/>
</dbReference>
<name>A0A4Y9KWT5_9BRAD</name>
<dbReference type="AlphaFoldDB" id="A0A4Y9KWT5"/>
<evidence type="ECO:0000313" key="2">
    <source>
        <dbReference type="Proteomes" id="UP000298225"/>
    </source>
</evidence>
<gene>
    <name evidence="1" type="ORF">E4K66_32765</name>
</gene>
<dbReference type="SUPFAM" id="SSF46689">
    <property type="entry name" value="Homeodomain-like"/>
    <property type="match status" value="1"/>
</dbReference>
<dbReference type="GO" id="GO:0004803">
    <property type="term" value="F:transposase activity"/>
    <property type="evidence" value="ECO:0007669"/>
    <property type="project" value="InterPro"/>
</dbReference>
<dbReference type="InterPro" id="IPR009057">
    <property type="entry name" value="Homeodomain-like_sf"/>
</dbReference>
<organism evidence="1 2">
    <name type="scientific">Bradyrhizobium frederickii</name>
    <dbReference type="NCBI Taxonomy" id="2560054"/>
    <lineage>
        <taxon>Bacteria</taxon>
        <taxon>Pseudomonadati</taxon>
        <taxon>Pseudomonadota</taxon>
        <taxon>Alphaproteobacteria</taxon>
        <taxon>Hyphomicrobiales</taxon>
        <taxon>Nitrobacteraceae</taxon>
        <taxon>Bradyrhizobium</taxon>
    </lineage>
</organism>
<evidence type="ECO:0000313" key="1">
    <source>
        <dbReference type="EMBL" id="TFV30971.1"/>
    </source>
</evidence>
<sequence length="145" mass="16007">MRQACDLKSNFKVIRRCGSRFWAGWSVGCVGSQDDKARIVEETLAPGAKVTAVARRNGVAASLVFTWRRQARISEQVVPSFAPVQIAATEAEETTKLLPPGDSRGRSAARIGLIEIDLSNQRRIRVDAHVDPEALARVLEVLERR</sequence>
<accession>A0A4Y9KWT5</accession>
<dbReference type="OrthoDB" id="7476756at2"/>
<dbReference type="InterPro" id="IPR002514">
    <property type="entry name" value="Transposase_8"/>
</dbReference>
<dbReference type="PANTHER" id="PTHR37936">
    <property type="entry name" value="TRANSPOSASE INSC FOR INSERTION ELEMENT IS2A-RELATED"/>
    <property type="match status" value="1"/>
</dbReference>
<protein>
    <submittedName>
        <fullName evidence="1">IS66 family insertion sequence element accessory protein TnpB</fullName>
    </submittedName>
</protein>
<keyword evidence="2" id="KW-1185">Reference proteome</keyword>